<dbReference type="PANTHER" id="PTHR42847:SF4">
    <property type="entry name" value="ALKANESULFONATE MONOOXYGENASE-RELATED"/>
    <property type="match status" value="1"/>
</dbReference>
<evidence type="ECO:0000259" key="5">
    <source>
        <dbReference type="Pfam" id="PF00296"/>
    </source>
</evidence>
<protein>
    <submittedName>
        <fullName evidence="6">Alkanesulfonate monooxygenase SsuD/methylene tetrahydromethanopterin reductase-like flavin-dependent oxidoreductase (Luciferase family)</fullName>
    </submittedName>
</protein>
<dbReference type="GO" id="GO:0016705">
    <property type="term" value="F:oxidoreductase activity, acting on paired donors, with incorporation or reduction of molecular oxygen"/>
    <property type="evidence" value="ECO:0007669"/>
    <property type="project" value="InterPro"/>
</dbReference>
<evidence type="ECO:0000256" key="4">
    <source>
        <dbReference type="ARBA" id="ARBA00023033"/>
    </source>
</evidence>
<dbReference type="RefSeq" id="WP_184077595.1">
    <property type="nucleotide sequence ID" value="NZ_JACIJP010000001.1"/>
</dbReference>
<keyword evidence="2" id="KW-0288">FMN</keyword>
<dbReference type="Gene3D" id="3.20.20.30">
    <property type="entry name" value="Luciferase-like domain"/>
    <property type="match status" value="1"/>
</dbReference>
<evidence type="ECO:0000256" key="3">
    <source>
        <dbReference type="ARBA" id="ARBA00023002"/>
    </source>
</evidence>
<comment type="caution">
    <text evidence="6">The sequence shown here is derived from an EMBL/GenBank/DDBJ whole genome shotgun (WGS) entry which is preliminary data.</text>
</comment>
<keyword evidence="1" id="KW-0285">Flavoprotein</keyword>
<gene>
    <name evidence="6" type="ORF">FHS92_000726</name>
</gene>
<keyword evidence="4 6" id="KW-0503">Monooxygenase</keyword>
<sequence length="373" mass="41709">MSNNPVFSDNRLKLGTFCTNGRGTTHSLAPEANQLTWAQAVEVAQEVDRAGFEAIVPFARWKGYIKDKPGHVSGEVLDPFTWAAAIAQATKHAGVFVTSHAPTIHPIVAAKQTATIDIISNGRLALNVVGGWNRPELEMFGAPLREHDARYDYLAEWLGVLQRLWTSGEEFDHHGEFFDIIAGYSNPKPVQRPHPPIMNAGHSDRGMRFACEHADLCFIGIRSEDPESVRAEVDKYKRTAREQFGREVQVWAHTYVVQRDTQKESDDYVHYYAVEHQDRESIDGLISLSVPEVKDMPREAWEAVRTRYAAGYGGFPLVGTPERIVEKLSMLSGAGLDGVLLTWIDFVEGTKTFVRDVLPLMEQAGLRKPFAHA</sequence>
<evidence type="ECO:0000256" key="1">
    <source>
        <dbReference type="ARBA" id="ARBA00022630"/>
    </source>
</evidence>
<dbReference type="PANTHER" id="PTHR42847">
    <property type="entry name" value="ALKANESULFONATE MONOOXYGENASE"/>
    <property type="match status" value="1"/>
</dbReference>
<dbReference type="Proteomes" id="UP000552700">
    <property type="component" value="Unassembled WGS sequence"/>
</dbReference>
<dbReference type="SUPFAM" id="SSF51679">
    <property type="entry name" value="Bacterial luciferase-like"/>
    <property type="match status" value="1"/>
</dbReference>
<dbReference type="InterPro" id="IPR050172">
    <property type="entry name" value="SsuD_RutA_monooxygenase"/>
</dbReference>
<dbReference type="GO" id="GO:0004497">
    <property type="term" value="F:monooxygenase activity"/>
    <property type="evidence" value="ECO:0007669"/>
    <property type="project" value="UniProtKB-KW"/>
</dbReference>
<name>A0A841IVS9_9SPHN</name>
<accession>A0A841IVS9</accession>
<evidence type="ECO:0000256" key="2">
    <source>
        <dbReference type="ARBA" id="ARBA00022643"/>
    </source>
</evidence>
<organism evidence="6 7">
    <name type="scientific">Sphingobium subterraneum</name>
    <dbReference type="NCBI Taxonomy" id="627688"/>
    <lineage>
        <taxon>Bacteria</taxon>
        <taxon>Pseudomonadati</taxon>
        <taxon>Pseudomonadota</taxon>
        <taxon>Alphaproteobacteria</taxon>
        <taxon>Sphingomonadales</taxon>
        <taxon>Sphingomonadaceae</taxon>
        <taxon>Sphingobium</taxon>
    </lineage>
</organism>
<dbReference type="InterPro" id="IPR011251">
    <property type="entry name" value="Luciferase-like_dom"/>
</dbReference>
<dbReference type="CDD" id="cd01094">
    <property type="entry name" value="Alkanesulfonate_monoxygenase"/>
    <property type="match status" value="1"/>
</dbReference>
<evidence type="ECO:0000313" key="6">
    <source>
        <dbReference type="EMBL" id="MBB6123019.1"/>
    </source>
</evidence>
<dbReference type="InterPro" id="IPR036661">
    <property type="entry name" value="Luciferase-like_sf"/>
</dbReference>
<evidence type="ECO:0000313" key="7">
    <source>
        <dbReference type="Proteomes" id="UP000552700"/>
    </source>
</evidence>
<dbReference type="AlphaFoldDB" id="A0A841IVS9"/>
<reference evidence="6 7" key="1">
    <citation type="submission" date="2020-08" db="EMBL/GenBank/DDBJ databases">
        <title>Genomic Encyclopedia of Type Strains, Phase IV (KMG-IV): sequencing the most valuable type-strain genomes for metagenomic binning, comparative biology and taxonomic classification.</title>
        <authorList>
            <person name="Goeker M."/>
        </authorList>
    </citation>
    <scope>NUCLEOTIDE SEQUENCE [LARGE SCALE GENOMIC DNA]</scope>
    <source>
        <strain evidence="6 7">DSM 102255</strain>
    </source>
</reference>
<keyword evidence="7" id="KW-1185">Reference proteome</keyword>
<dbReference type="Pfam" id="PF00296">
    <property type="entry name" value="Bac_luciferase"/>
    <property type="match status" value="1"/>
</dbReference>
<feature type="domain" description="Luciferase-like" evidence="5">
    <location>
        <begin position="13"/>
        <end position="337"/>
    </location>
</feature>
<keyword evidence="3" id="KW-0560">Oxidoreductase</keyword>
<proteinExistence type="predicted"/>
<dbReference type="EMBL" id="JACIJP010000001">
    <property type="protein sequence ID" value="MBB6123019.1"/>
    <property type="molecule type" value="Genomic_DNA"/>
</dbReference>